<sequence>MQPPSQPLKRHLAPGQLQQASCSCSSTSVPPALSRQQSRDAPPAPRANCWPKPTPPPPAAVGPPPARNQECAGAPPPTTTRPARGALYQPLQQEKCRIKP</sequence>
<feature type="region of interest" description="Disordered" evidence="1">
    <location>
        <begin position="1"/>
        <end position="100"/>
    </location>
</feature>
<accession>A0AAV7SI24</accession>
<keyword evidence="3" id="KW-1185">Reference proteome</keyword>
<name>A0AAV7SI24_PLEWA</name>
<dbReference type="Proteomes" id="UP001066276">
    <property type="component" value="Chromosome 4_2"/>
</dbReference>
<feature type="compositionally biased region" description="Pro residues" evidence="1">
    <location>
        <begin position="52"/>
        <end position="66"/>
    </location>
</feature>
<reference evidence="2" key="1">
    <citation type="journal article" date="2022" name="bioRxiv">
        <title>Sequencing and chromosome-scale assembly of the giantPleurodeles waltlgenome.</title>
        <authorList>
            <person name="Brown T."/>
            <person name="Elewa A."/>
            <person name="Iarovenko S."/>
            <person name="Subramanian E."/>
            <person name="Araus A.J."/>
            <person name="Petzold A."/>
            <person name="Susuki M."/>
            <person name="Suzuki K.-i.T."/>
            <person name="Hayashi T."/>
            <person name="Toyoda A."/>
            <person name="Oliveira C."/>
            <person name="Osipova E."/>
            <person name="Leigh N.D."/>
            <person name="Simon A."/>
            <person name="Yun M.H."/>
        </authorList>
    </citation>
    <scope>NUCLEOTIDE SEQUENCE</scope>
    <source>
        <strain evidence="2">20211129_DDA</strain>
        <tissue evidence="2">Liver</tissue>
    </source>
</reference>
<proteinExistence type="predicted"/>
<comment type="caution">
    <text evidence="2">The sequence shown here is derived from an EMBL/GenBank/DDBJ whole genome shotgun (WGS) entry which is preliminary data.</text>
</comment>
<protein>
    <submittedName>
        <fullName evidence="2">Uncharacterized protein</fullName>
    </submittedName>
</protein>
<feature type="compositionally biased region" description="Polar residues" evidence="1">
    <location>
        <begin position="16"/>
        <end position="29"/>
    </location>
</feature>
<evidence type="ECO:0000313" key="2">
    <source>
        <dbReference type="EMBL" id="KAJ1163724.1"/>
    </source>
</evidence>
<gene>
    <name evidence="2" type="ORF">NDU88_004177</name>
</gene>
<dbReference type="EMBL" id="JANPWB010000008">
    <property type="protein sequence ID" value="KAJ1163724.1"/>
    <property type="molecule type" value="Genomic_DNA"/>
</dbReference>
<evidence type="ECO:0000313" key="3">
    <source>
        <dbReference type="Proteomes" id="UP001066276"/>
    </source>
</evidence>
<evidence type="ECO:0000256" key="1">
    <source>
        <dbReference type="SAM" id="MobiDB-lite"/>
    </source>
</evidence>
<organism evidence="2 3">
    <name type="scientific">Pleurodeles waltl</name>
    <name type="common">Iberian ribbed newt</name>
    <dbReference type="NCBI Taxonomy" id="8319"/>
    <lineage>
        <taxon>Eukaryota</taxon>
        <taxon>Metazoa</taxon>
        <taxon>Chordata</taxon>
        <taxon>Craniata</taxon>
        <taxon>Vertebrata</taxon>
        <taxon>Euteleostomi</taxon>
        <taxon>Amphibia</taxon>
        <taxon>Batrachia</taxon>
        <taxon>Caudata</taxon>
        <taxon>Salamandroidea</taxon>
        <taxon>Salamandridae</taxon>
        <taxon>Pleurodelinae</taxon>
        <taxon>Pleurodeles</taxon>
    </lineage>
</organism>
<dbReference type="AlphaFoldDB" id="A0AAV7SI24"/>